<reference evidence="2" key="1">
    <citation type="submission" date="2013-05" db="EMBL/GenBank/DDBJ databases">
        <title>The Genome sequence of Mucor circinelloides f. circinelloides 1006PhL.</title>
        <authorList>
            <consortium name="The Broad Institute Genomics Platform"/>
            <person name="Cuomo C."/>
            <person name="Earl A."/>
            <person name="Findley K."/>
            <person name="Lee S.C."/>
            <person name="Walker B."/>
            <person name="Young S."/>
            <person name="Zeng Q."/>
            <person name="Gargeya S."/>
            <person name="Fitzgerald M."/>
            <person name="Haas B."/>
            <person name="Abouelleil A."/>
            <person name="Allen A.W."/>
            <person name="Alvarado L."/>
            <person name="Arachchi H.M."/>
            <person name="Berlin A.M."/>
            <person name="Chapman S.B."/>
            <person name="Gainer-Dewar J."/>
            <person name="Goldberg J."/>
            <person name="Griggs A."/>
            <person name="Gujja S."/>
            <person name="Hansen M."/>
            <person name="Howarth C."/>
            <person name="Imamovic A."/>
            <person name="Ireland A."/>
            <person name="Larimer J."/>
            <person name="McCowan C."/>
            <person name="Murphy C."/>
            <person name="Pearson M."/>
            <person name="Poon T.W."/>
            <person name="Priest M."/>
            <person name="Roberts A."/>
            <person name="Saif S."/>
            <person name="Shea T."/>
            <person name="Sisk P."/>
            <person name="Sykes S."/>
            <person name="Wortman J."/>
            <person name="Nusbaum C."/>
            <person name="Birren B."/>
        </authorList>
    </citation>
    <scope>NUCLEOTIDE SEQUENCE [LARGE SCALE GENOMIC DNA]</scope>
    <source>
        <strain evidence="2">1006PhL</strain>
    </source>
</reference>
<keyword evidence="2" id="KW-1185">Reference proteome</keyword>
<evidence type="ECO:0000313" key="2">
    <source>
        <dbReference type="Proteomes" id="UP000014254"/>
    </source>
</evidence>
<protein>
    <recommendedName>
        <fullName evidence="3">F-box domain-containing protein</fullName>
    </recommendedName>
</protein>
<proteinExistence type="predicted"/>
<dbReference type="Proteomes" id="UP000014254">
    <property type="component" value="Unassembled WGS sequence"/>
</dbReference>
<sequence length="640" mass="74043">MKSLSLLPSEILDLIASYVFFYNSRDYQCLSVCNSWYTSFQPSLYRNIRIKNRRQLKQLLLSIQRNAEISLFVRHLHIQDQVGLSRDEMELLPLFFPLLESLYFNPRLWKYQHSTEKANTWKRLTSLPPLDRYSTTLPLIQSFGTSLQELTLMGGIVNPLHRMQISEQDTSMLLGLLDSTPQLRRLTLHGRDMPNIKTLRDSQRAEFTLHDILHLHASLPCLESLSLLDVALSMTNEQVPITTPATQMRRLHVQGQLADYRWIGHIAELYPHLTGLDLDMNWDGLYKQSLTWMDIGPIQACLSKVAHLRLLECINLGQIESVFKSSADSKFFDHLSKVNPGLVSLDNTCHERNLSGVSASNGFKSFMACTRADVTESLKVQLWRDLGGVENAMRSIGSCTKLTELELHCGKFSYSWSYGCDIDVILDHCPQLKTLCLNMARLTFKSKENMYNKGPCVKTIRLLHTHFTTEAMDVLAECCPNLEHLELISCVKDKDALSHKIHLNLPHQHLKTLNVQNLHLRPSQYIEKSSIDTALVAVNLTDRTRYNLSRKSNQLSQRWYHLYCQKSKSGHSRQMRRLKFLESLKVQDYIMKDKDWDYLEENSIRGTYREAKYWDSDIPYGYLQVDCRSIDSFVFNRVKL</sequence>
<dbReference type="OrthoDB" id="27842at2759"/>
<evidence type="ECO:0000313" key="1">
    <source>
        <dbReference type="EMBL" id="EPB90374.1"/>
    </source>
</evidence>
<dbReference type="AlphaFoldDB" id="S2JKC7"/>
<dbReference type="EMBL" id="KE123921">
    <property type="protein sequence ID" value="EPB90374.1"/>
    <property type="molecule type" value="Genomic_DNA"/>
</dbReference>
<name>S2JKC7_MUCC1</name>
<evidence type="ECO:0008006" key="3">
    <source>
        <dbReference type="Google" id="ProtNLM"/>
    </source>
</evidence>
<organism evidence="1 2">
    <name type="scientific">Mucor circinelloides f. circinelloides (strain 1006PhL)</name>
    <name type="common">Mucormycosis agent</name>
    <name type="synonym">Calyptromyces circinelloides</name>
    <dbReference type="NCBI Taxonomy" id="1220926"/>
    <lineage>
        <taxon>Eukaryota</taxon>
        <taxon>Fungi</taxon>
        <taxon>Fungi incertae sedis</taxon>
        <taxon>Mucoromycota</taxon>
        <taxon>Mucoromycotina</taxon>
        <taxon>Mucoromycetes</taxon>
        <taxon>Mucorales</taxon>
        <taxon>Mucorineae</taxon>
        <taxon>Mucoraceae</taxon>
        <taxon>Mucor</taxon>
    </lineage>
</organism>
<dbReference type="SUPFAM" id="SSF52047">
    <property type="entry name" value="RNI-like"/>
    <property type="match status" value="1"/>
</dbReference>
<dbReference type="OMA" id="THFTTEA"/>
<dbReference type="InterPro" id="IPR032675">
    <property type="entry name" value="LRR_dom_sf"/>
</dbReference>
<dbReference type="InParanoid" id="S2JKC7"/>
<gene>
    <name evidence="1" type="ORF">HMPREF1544_02740</name>
</gene>
<dbReference type="VEuPathDB" id="FungiDB:HMPREF1544_02740"/>
<dbReference type="Gene3D" id="3.80.10.10">
    <property type="entry name" value="Ribonuclease Inhibitor"/>
    <property type="match status" value="1"/>
</dbReference>
<accession>S2JKC7</accession>